<organism evidence="2 3">
    <name type="scientific">Agrococcus terreus</name>
    <dbReference type="NCBI Taxonomy" id="574649"/>
    <lineage>
        <taxon>Bacteria</taxon>
        <taxon>Bacillati</taxon>
        <taxon>Actinomycetota</taxon>
        <taxon>Actinomycetes</taxon>
        <taxon>Micrococcales</taxon>
        <taxon>Microbacteriaceae</taxon>
        <taxon>Agrococcus</taxon>
    </lineage>
</organism>
<dbReference type="Proteomes" id="UP000626982">
    <property type="component" value="Unassembled WGS sequence"/>
</dbReference>
<dbReference type="Pfam" id="PF00908">
    <property type="entry name" value="dTDP_sugar_isom"/>
    <property type="match status" value="1"/>
</dbReference>
<proteinExistence type="inferred from homology"/>
<dbReference type="Gene3D" id="2.60.120.10">
    <property type="entry name" value="Jelly Rolls"/>
    <property type="match status" value="1"/>
</dbReference>
<evidence type="ECO:0008006" key="4">
    <source>
        <dbReference type="Google" id="ProtNLM"/>
    </source>
</evidence>
<comment type="caution">
    <text evidence="2">The sequence shown here is derived from an EMBL/GenBank/DDBJ whole genome shotgun (WGS) entry which is preliminary data.</text>
</comment>
<dbReference type="PANTHER" id="PTHR21047:SF2">
    <property type="entry name" value="THYMIDINE DIPHOSPHO-4-KETO-RHAMNOSE 3,5-EPIMERASE"/>
    <property type="match status" value="1"/>
</dbReference>
<dbReference type="EMBL" id="BMLM01000001">
    <property type="protein sequence ID" value="GGN78755.1"/>
    <property type="molecule type" value="Genomic_DNA"/>
</dbReference>
<dbReference type="PANTHER" id="PTHR21047">
    <property type="entry name" value="DTDP-6-DEOXY-D-GLUCOSE-3,5 EPIMERASE"/>
    <property type="match status" value="1"/>
</dbReference>
<gene>
    <name evidence="2" type="ORF">GCM10010968_04910</name>
</gene>
<dbReference type="InterPro" id="IPR014710">
    <property type="entry name" value="RmlC-like_jellyroll"/>
</dbReference>
<comment type="similarity">
    <text evidence="1">Belongs to the dTDP-4-dehydrorhamnose 3,5-epimerase family.</text>
</comment>
<name>A0ABQ2KCR5_9MICO</name>
<evidence type="ECO:0000313" key="2">
    <source>
        <dbReference type="EMBL" id="GGN78755.1"/>
    </source>
</evidence>
<dbReference type="InterPro" id="IPR011051">
    <property type="entry name" value="RmlC_Cupin_sf"/>
</dbReference>
<protein>
    <recommendedName>
        <fullName evidence="4">dTDP-4-dehydrorhamnose 3,5-epimerase</fullName>
    </recommendedName>
</protein>
<dbReference type="SUPFAM" id="SSF51182">
    <property type="entry name" value="RmlC-like cupins"/>
    <property type="match status" value="1"/>
</dbReference>
<reference evidence="3" key="1">
    <citation type="journal article" date="2019" name="Int. J. Syst. Evol. Microbiol.">
        <title>The Global Catalogue of Microorganisms (GCM) 10K type strain sequencing project: providing services to taxonomists for standard genome sequencing and annotation.</title>
        <authorList>
            <consortium name="The Broad Institute Genomics Platform"/>
            <consortium name="The Broad Institute Genome Sequencing Center for Infectious Disease"/>
            <person name="Wu L."/>
            <person name="Ma J."/>
        </authorList>
    </citation>
    <scope>NUCLEOTIDE SEQUENCE [LARGE SCALE GENOMIC DNA]</scope>
    <source>
        <strain evidence="3">CGMCC 1.6960</strain>
    </source>
</reference>
<accession>A0ABQ2KCR5</accession>
<evidence type="ECO:0000256" key="1">
    <source>
        <dbReference type="ARBA" id="ARBA00010154"/>
    </source>
</evidence>
<dbReference type="InterPro" id="IPR000888">
    <property type="entry name" value="RmlC-like"/>
</dbReference>
<keyword evidence="3" id="KW-1185">Reference proteome</keyword>
<sequence length="189" mass="20248">MVEIIDFDVQQTPIDGLALIRMKQVREERGTVREFFRASAFEAAGIPLPAFQQVNVTETNPGAIRGMHGESMVKLIAIAHGTAWGAWVDARPESPTRGAVFQTALEPGTQILVPEGVCNGFQSTGDSPTQYVYCFTSEWVPGMTGVALTPLDPALGIAWPLPVDTEDRSSVSAKDLAAPTLAEVLGEHA</sequence>
<evidence type="ECO:0000313" key="3">
    <source>
        <dbReference type="Proteomes" id="UP000626982"/>
    </source>
</evidence>
<dbReference type="RefSeq" id="WP_188715701.1">
    <property type="nucleotide sequence ID" value="NZ_BAABBD010000001.1"/>
</dbReference>